<evidence type="ECO:0000313" key="2">
    <source>
        <dbReference type="Proteomes" id="UP001595704"/>
    </source>
</evidence>
<protein>
    <submittedName>
        <fullName evidence="1">Uncharacterized protein</fullName>
    </submittedName>
</protein>
<accession>A0ABV7UFB5</accession>
<reference evidence="2" key="1">
    <citation type="journal article" date="2019" name="Int. J. Syst. Evol. Microbiol.">
        <title>The Global Catalogue of Microorganisms (GCM) 10K type strain sequencing project: providing services to taxonomists for standard genome sequencing and annotation.</title>
        <authorList>
            <consortium name="The Broad Institute Genomics Platform"/>
            <consortium name="The Broad Institute Genome Sequencing Center for Infectious Disease"/>
            <person name="Wu L."/>
            <person name="Ma J."/>
        </authorList>
    </citation>
    <scope>NUCLEOTIDE SEQUENCE [LARGE SCALE GENOMIC DNA]</scope>
    <source>
        <strain evidence="2">KCTC 42282</strain>
    </source>
</reference>
<keyword evidence="2" id="KW-1185">Reference proteome</keyword>
<organism evidence="1 2">
    <name type="scientific">Camelimonas fluminis</name>
    <dbReference type="NCBI Taxonomy" id="1576911"/>
    <lineage>
        <taxon>Bacteria</taxon>
        <taxon>Pseudomonadati</taxon>
        <taxon>Pseudomonadota</taxon>
        <taxon>Alphaproteobacteria</taxon>
        <taxon>Hyphomicrobiales</taxon>
        <taxon>Chelatococcaceae</taxon>
        <taxon>Camelimonas</taxon>
    </lineage>
</organism>
<sequence>MKLLQPDPPSCLVKESGALAFGDAAQAADVKCPRIVMTNAMRKRRRRRVNRYWSIGKILE</sequence>
<dbReference type="RefSeq" id="WP_191320070.1">
    <property type="nucleotide sequence ID" value="NZ_BNCG01000013.1"/>
</dbReference>
<dbReference type="EMBL" id="JBHRYC010000030">
    <property type="protein sequence ID" value="MFC3637207.1"/>
    <property type="molecule type" value="Genomic_DNA"/>
</dbReference>
<comment type="caution">
    <text evidence="1">The sequence shown here is derived from an EMBL/GenBank/DDBJ whole genome shotgun (WGS) entry which is preliminary data.</text>
</comment>
<proteinExistence type="predicted"/>
<gene>
    <name evidence="1" type="ORF">ACFONL_07395</name>
</gene>
<dbReference type="Proteomes" id="UP001595704">
    <property type="component" value="Unassembled WGS sequence"/>
</dbReference>
<evidence type="ECO:0000313" key="1">
    <source>
        <dbReference type="EMBL" id="MFC3637207.1"/>
    </source>
</evidence>
<name>A0ABV7UFB5_9HYPH</name>